<feature type="compositionally biased region" description="Basic residues" evidence="1">
    <location>
        <begin position="67"/>
        <end position="83"/>
    </location>
</feature>
<proteinExistence type="predicted"/>
<gene>
    <name evidence="2" type="ORF">OUZ56_009896</name>
</gene>
<comment type="caution">
    <text evidence="2">The sequence shown here is derived from an EMBL/GenBank/DDBJ whole genome shotgun (WGS) entry which is preliminary data.</text>
</comment>
<organism evidence="2 3">
    <name type="scientific">Daphnia magna</name>
    <dbReference type="NCBI Taxonomy" id="35525"/>
    <lineage>
        <taxon>Eukaryota</taxon>
        <taxon>Metazoa</taxon>
        <taxon>Ecdysozoa</taxon>
        <taxon>Arthropoda</taxon>
        <taxon>Crustacea</taxon>
        <taxon>Branchiopoda</taxon>
        <taxon>Diplostraca</taxon>
        <taxon>Cladocera</taxon>
        <taxon>Anomopoda</taxon>
        <taxon>Daphniidae</taxon>
        <taxon>Daphnia</taxon>
    </lineage>
</organism>
<dbReference type="Proteomes" id="UP001234178">
    <property type="component" value="Unassembled WGS sequence"/>
</dbReference>
<dbReference type="EMBL" id="JAOYFB010000037">
    <property type="protein sequence ID" value="KAK4024473.1"/>
    <property type="molecule type" value="Genomic_DNA"/>
</dbReference>
<keyword evidence="3" id="KW-1185">Reference proteome</keyword>
<feature type="region of interest" description="Disordered" evidence="1">
    <location>
        <begin position="66"/>
        <end position="87"/>
    </location>
</feature>
<accession>A0ABR0AHC4</accession>
<evidence type="ECO:0000256" key="1">
    <source>
        <dbReference type="SAM" id="MobiDB-lite"/>
    </source>
</evidence>
<name>A0ABR0AHC4_9CRUS</name>
<evidence type="ECO:0000313" key="3">
    <source>
        <dbReference type="Proteomes" id="UP001234178"/>
    </source>
</evidence>
<sequence>MKLSSNNGSGHFEEDDIIKGRLLKGKDGKELFYAWNNWSLKEGPILRIFPGYHISFSNCPSYLNKPKSAKRKLPKGRQSANKRNRTDCNQKTEKEYLLMMIVILPCTTHGCHLNLKTVPYLQLGFGFTQMMGLSTALNPEDTNKFGAGAVLQNDTWRSIHCKPVFSAITSSNSPSEEVLKGVNKNIEMGTPTCYECYTMRRALNMEKEIAAIEAQEHILMLEKRQMAAELIVKQGNIDLQAVELLQVRTEFAEQANKVKESE</sequence>
<reference evidence="2 3" key="1">
    <citation type="journal article" date="2023" name="Nucleic Acids Res.">
        <title>The hologenome of Daphnia magna reveals possible DNA methylation and microbiome-mediated evolution of the host genome.</title>
        <authorList>
            <person name="Chaturvedi A."/>
            <person name="Li X."/>
            <person name="Dhandapani V."/>
            <person name="Marshall H."/>
            <person name="Kissane S."/>
            <person name="Cuenca-Cambronero M."/>
            <person name="Asole G."/>
            <person name="Calvet F."/>
            <person name="Ruiz-Romero M."/>
            <person name="Marangio P."/>
            <person name="Guigo R."/>
            <person name="Rago D."/>
            <person name="Mirbahai L."/>
            <person name="Eastwood N."/>
            <person name="Colbourne J.K."/>
            <person name="Zhou J."/>
            <person name="Mallon E."/>
            <person name="Orsini L."/>
        </authorList>
    </citation>
    <scope>NUCLEOTIDE SEQUENCE [LARGE SCALE GENOMIC DNA]</scope>
    <source>
        <strain evidence="2">LRV0_1</strain>
    </source>
</reference>
<protein>
    <submittedName>
        <fullName evidence="2">Uncharacterized protein</fullName>
    </submittedName>
</protein>
<evidence type="ECO:0000313" key="2">
    <source>
        <dbReference type="EMBL" id="KAK4024473.1"/>
    </source>
</evidence>